<dbReference type="PANTHER" id="PTHR43757:SF2">
    <property type="entry name" value="AMINOMETHYLTRANSFERASE, MITOCHONDRIAL"/>
    <property type="match status" value="1"/>
</dbReference>
<dbReference type="SUPFAM" id="SSF51905">
    <property type="entry name" value="FAD/NAD(P)-binding domain"/>
    <property type="match status" value="1"/>
</dbReference>
<evidence type="ECO:0000259" key="6">
    <source>
        <dbReference type="Pfam" id="PF16350"/>
    </source>
</evidence>
<reference evidence="7 8" key="1">
    <citation type="submission" date="2017-04" db="EMBL/GenBank/DDBJ databases">
        <authorList>
            <person name="Afonso C.L."/>
            <person name="Miller P.J."/>
            <person name="Scott M.A."/>
            <person name="Spackman E."/>
            <person name="Goraichik I."/>
            <person name="Dimitrov K.M."/>
            <person name="Suarez D.L."/>
            <person name="Swayne D.E."/>
        </authorList>
    </citation>
    <scope>NUCLEOTIDE SEQUENCE [LARGE SCALE GENOMIC DNA]</scope>
    <source>
        <strain evidence="7 8">USBA 355</strain>
    </source>
</reference>
<protein>
    <submittedName>
        <fullName evidence="7">Dimethylglycine dehydrogenase</fullName>
    </submittedName>
</protein>
<dbReference type="InterPro" id="IPR013977">
    <property type="entry name" value="GcvT_C"/>
</dbReference>
<dbReference type="InterPro" id="IPR029043">
    <property type="entry name" value="GcvT/YgfZ_C"/>
</dbReference>
<dbReference type="InterPro" id="IPR028896">
    <property type="entry name" value="GcvT/YgfZ/DmdA"/>
</dbReference>
<keyword evidence="2" id="KW-0560">Oxidoreductase</keyword>
<dbReference type="AlphaFoldDB" id="A0A1Y6C322"/>
<dbReference type="STRING" id="560819.SAMN05428998_11547"/>
<dbReference type="InterPro" id="IPR006222">
    <property type="entry name" value="GCVT_N"/>
</dbReference>
<name>A0A1Y6C322_9PROT</name>
<dbReference type="SUPFAM" id="SSF54373">
    <property type="entry name" value="FAD-linked reductases, C-terminal domain"/>
    <property type="match status" value="1"/>
</dbReference>
<gene>
    <name evidence="7" type="ORF">SAMN05428998_11547</name>
</gene>
<dbReference type="PANTHER" id="PTHR43757">
    <property type="entry name" value="AMINOMETHYLTRANSFERASE"/>
    <property type="match status" value="1"/>
</dbReference>
<dbReference type="Pfam" id="PF01571">
    <property type="entry name" value="GCV_T"/>
    <property type="match status" value="1"/>
</dbReference>
<proteinExistence type="inferred from homology"/>
<dbReference type="InterPro" id="IPR006076">
    <property type="entry name" value="FAD-dep_OxRdtase"/>
</dbReference>
<feature type="domain" description="FAD dependent oxidoreductase central" evidence="6">
    <location>
        <begin position="367"/>
        <end position="420"/>
    </location>
</feature>
<feature type="domain" description="FAD dependent oxidoreductase" evidence="3">
    <location>
        <begin position="7"/>
        <end position="364"/>
    </location>
</feature>
<evidence type="ECO:0000259" key="3">
    <source>
        <dbReference type="Pfam" id="PF01266"/>
    </source>
</evidence>
<evidence type="ECO:0000259" key="4">
    <source>
        <dbReference type="Pfam" id="PF01571"/>
    </source>
</evidence>
<dbReference type="Gene3D" id="2.40.30.110">
    <property type="entry name" value="Aminomethyltransferase beta-barrel domains"/>
    <property type="match status" value="1"/>
</dbReference>
<dbReference type="InterPro" id="IPR036188">
    <property type="entry name" value="FAD/NAD-bd_sf"/>
</dbReference>
<dbReference type="SUPFAM" id="SSF103025">
    <property type="entry name" value="Folate-binding domain"/>
    <property type="match status" value="1"/>
</dbReference>
<dbReference type="Gene3D" id="3.30.1360.120">
    <property type="entry name" value="Probable tRNA modification gtpase trme, domain 1"/>
    <property type="match status" value="1"/>
</dbReference>
<organism evidence="7 8">
    <name type="scientific">Tistlia consotensis USBA 355</name>
    <dbReference type="NCBI Taxonomy" id="560819"/>
    <lineage>
        <taxon>Bacteria</taxon>
        <taxon>Pseudomonadati</taxon>
        <taxon>Pseudomonadota</taxon>
        <taxon>Alphaproteobacteria</taxon>
        <taxon>Rhodospirillales</taxon>
        <taxon>Rhodovibrionaceae</taxon>
        <taxon>Tistlia</taxon>
    </lineage>
</organism>
<evidence type="ECO:0000259" key="5">
    <source>
        <dbReference type="Pfam" id="PF08669"/>
    </source>
</evidence>
<evidence type="ECO:0000256" key="1">
    <source>
        <dbReference type="ARBA" id="ARBA00008609"/>
    </source>
</evidence>
<sequence length="804" mass="87010">MKSHLQVAVIGGGVVGASVLYHLAKLGWPEVGLFERSELTAGSTWHAAGGMHTMNADPYVAKLQAYTIGLYKTLEQESGQSCGIHQTGGLLLASDPSRLDYIRAVHAKGKVLGLELELVDAAEAKRRLPIADVSDVLGALYDPLDGHVDPSGVTNAYAKAARSFGAEVYRHTPVEELTQNGDGSWNVVTPNGTVVAEHVVNCGGLWAREVGALVGHSVPILPMEHQYILTDEIPEVAGSPSEVIHCVDFKGESYLRQEGKGLLLGTYEAHGTPWSLNGTPKDFGHELLPSDLDRIIDRMEAAYRRYPCLAEAGIKKIVNGPFSFAGDGNPLLGPVPGYRNYWIAAGVMAGFSQGGGVGLSLAQWMIDGEPETSVLAMDVARYGDFANRRFTMLKVKENYGRRFSITFPNEELTAARPVKTTPVYPRLKQLGAVMGAQYGTEYALWFAPEGMAPVETTTFRRSNAFKPVAEECKAVRERAGIMEISVYGKHEIEGPDAAAFLDRIFANRLPAVGRIALTPMLSEKGRIVGDLTVARLAEDRFFVIGSGSAELYHQRWFHRHLPPAGVTSRAVTRQWVGFNLAGPQARQVLQKLTDEDLGGNAFPFLAMREMALGLVPARVGRISFTGELGYEIYCTPEYQNTLLELLLEAGKEVDARLIGSRALQSLRVEKGFGGWTREYTPANLPFEAGLGRFVKLDKGEFIGRAAAAAEKQAGPARKLVMLEIEARDADLWGDEPLLDGDRCVGFVTSGAYGHTVGKSLALGYLPAALAEPGRRFVTDSLGNALGATVLAEPPYDPSGARMRS</sequence>
<comment type="similarity">
    <text evidence="1">Belongs to the GcvT family.</text>
</comment>
<dbReference type="Pfam" id="PF08669">
    <property type="entry name" value="GCV_T_C"/>
    <property type="match status" value="1"/>
</dbReference>
<dbReference type="InterPro" id="IPR032503">
    <property type="entry name" value="FAO_M"/>
</dbReference>
<dbReference type="Pfam" id="PF01266">
    <property type="entry name" value="DAO"/>
    <property type="match status" value="1"/>
</dbReference>
<keyword evidence="8" id="KW-1185">Reference proteome</keyword>
<dbReference type="EMBL" id="FWZX01000015">
    <property type="protein sequence ID" value="SMF43259.1"/>
    <property type="molecule type" value="Genomic_DNA"/>
</dbReference>
<dbReference type="Gene3D" id="3.50.50.60">
    <property type="entry name" value="FAD/NAD(P)-binding domain"/>
    <property type="match status" value="1"/>
</dbReference>
<dbReference type="Proteomes" id="UP000192917">
    <property type="component" value="Unassembled WGS sequence"/>
</dbReference>
<dbReference type="RefSeq" id="WP_085124012.1">
    <property type="nucleotide sequence ID" value="NZ_FWZX01000015.1"/>
</dbReference>
<feature type="domain" description="GCVT N-terminal" evidence="4">
    <location>
        <begin position="424"/>
        <end position="698"/>
    </location>
</feature>
<dbReference type="Pfam" id="PF16350">
    <property type="entry name" value="FAO_M"/>
    <property type="match status" value="1"/>
</dbReference>
<accession>A0A1Y6C322</accession>
<dbReference type="SUPFAM" id="SSF101790">
    <property type="entry name" value="Aminomethyltransferase beta-barrel domain"/>
    <property type="match status" value="1"/>
</dbReference>
<dbReference type="GO" id="GO:0016491">
    <property type="term" value="F:oxidoreductase activity"/>
    <property type="evidence" value="ECO:0007669"/>
    <property type="project" value="UniProtKB-KW"/>
</dbReference>
<evidence type="ECO:0000313" key="8">
    <source>
        <dbReference type="Proteomes" id="UP000192917"/>
    </source>
</evidence>
<evidence type="ECO:0000313" key="7">
    <source>
        <dbReference type="EMBL" id="SMF43259.1"/>
    </source>
</evidence>
<dbReference type="Gene3D" id="3.30.9.10">
    <property type="entry name" value="D-Amino Acid Oxidase, subunit A, domain 2"/>
    <property type="match status" value="1"/>
</dbReference>
<dbReference type="Gene3D" id="3.30.70.1400">
    <property type="entry name" value="Aminomethyltransferase beta-barrel domains"/>
    <property type="match status" value="1"/>
</dbReference>
<dbReference type="InterPro" id="IPR027266">
    <property type="entry name" value="TrmE/GcvT-like"/>
</dbReference>
<feature type="domain" description="Aminomethyltransferase C-terminal" evidence="5">
    <location>
        <begin position="717"/>
        <end position="796"/>
    </location>
</feature>
<evidence type="ECO:0000256" key="2">
    <source>
        <dbReference type="ARBA" id="ARBA00023002"/>
    </source>
</evidence>